<reference evidence="1" key="1">
    <citation type="submission" date="2022-08" db="EMBL/GenBank/DDBJ databases">
        <title>Genome Sequence of Lecanicillium fungicola.</title>
        <authorList>
            <person name="Buettner E."/>
        </authorList>
    </citation>
    <scope>NUCLEOTIDE SEQUENCE</scope>
    <source>
        <strain evidence="1">Babe33</strain>
    </source>
</reference>
<dbReference type="EMBL" id="JANJQO010001488">
    <property type="protein sequence ID" value="KAJ2970695.1"/>
    <property type="molecule type" value="Genomic_DNA"/>
</dbReference>
<comment type="caution">
    <text evidence="1">The sequence shown here is derived from an EMBL/GenBank/DDBJ whole genome shotgun (WGS) entry which is preliminary data.</text>
</comment>
<evidence type="ECO:0000313" key="2">
    <source>
        <dbReference type="Proteomes" id="UP001143910"/>
    </source>
</evidence>
<organism evidence="1 2">
    <name type="scientific">Zarea fungicola</name>
    <dbReference type="NCBI Taxonomy" id="93591"/>
    <lineage>
        <taxon>Eukaryota</taxon>
        <taxon>Fungi</taxon>
        <taxon>Dikarya</taxon>
        <taxon>Ascomycota</taxon>
        <taxon>Pezizomycotina</taxon>
        <taxon>Sordariomycetes</taxon>
        <taxon>Hypocreomycetidae</taxon>
        <taxon>Hypocreales</taxon>
        <taxon>Cordycipitaceae</taxon>
        <taxon>Zarea</taxon>
    </lineage>
</organism>
<keyword evidence="2" id="KW-1185">Reference proteome</keyword>
<gene>
    <name evidence="1" type="ORF">NQ176_g8062</name>
</gene>
<dbReference type="Proteomes" id="UP001143910">
    <property type="component" value="Unassembled WGS sequence"/>
</dbReference>
<sequence length="166" mass="18064">MSSELISASPFFDGVKVYSSMPMPPSFSAGTDKDAATESLRSLITPAAGGKWTLTANGSGLERSFKFATFNKTWDFMNAVATEAKRSKHHPEWSNVYNTTFIRWTTHHPKGLSNKDLELALTCDFLAKQFGEVEPDKTSCGLTDLADTVAAVAGDCCVPKKFKTQA</sequence>
<name>A0ACC1MUN2_9HYPO</name>
<protein>
    <submittedName>
        <fullName evidence="1">Uncharacterized protein</fullName>
    </submittedName>
</protein>
<accession>A0ACC1MUN2</accession>
<evidence type="ECO:0000313" key="1">
    <source>
        <dbReference type="EMBL" id="KAJ2970695.1"/>
    </source>
</evidence>
<proteinExistence type="predicted"/>